<evidence type="ECO:0000256" key="3">
    <source>
        <dbReference type="ARBA" id="ARBA00023002"/>
    </source>
</evidence>
<evidence type="ECO:0000313" key="6">
    <source>
        <dbReference type="Proteomes" id="UP000504638"/>
    </source>
</evidence>
<keyword evidence="6" id="KW-1185">Reference proteome</keyword>
<reference evidence="5 7" key="1">
    <citation type="submission" date="2020-01" db="EMBL/GenBank/DDBJ databases">
        <authorList>
            <consortium name="DOE Joint Genome Institute"/>
            <person name="Haridas S."/>
            <person name="Albert R."/>
            <person name="Binder M."/>
            <person name="Bloem J."/>
            <person name="Labutti K."/>
            <person name="Salamov A."/>
            <person name="Andreopoulos B."/>
            <person name="Baker S.E."/>
            <person name="Barry K."/>
            <person name="Bills G."/>
            <person name="Bluhm B.H."/>
            <person name="Cannon C."/>
            <person name="Castanera R."/>
            <person name="Culley D.E."/>
            <person name="Daum C."/>
            <person name="Ezra D."/>
            <person name="Gonzalez J.B."/>
            <person name="Henrissat B."/>
            <person name="Kuo A."/>
            <person name="Liang C."/>
            <person name="Lipzen A."/>
            <person name="Lutzoni F."/>
            <person name="Magnuson J."/>
            <person name="Mondo S."/>
            <person name="Nolan M."/>
            <person name="Ohm R."/>
            <person name="Pangilinan J."/>
            <person name="Park H.-J."/>
            <person name="Ramirez L."/>
            <person name="Alfaro M."/>
            <person name="Sun H."/>
            <person name="Tritt A."/>
            <person name="Yoshinaga Y."/>
            <person name="Zwiers L.-H."/>
            <person name="Turgeon B.G."/>
            <person name="Goodwin S.B."/>
            <person name="Spatafora J.W."/>
            <person name="Crous P.W."/>
            <person name="Grigoriev I.V."/>
        </authorList>
    </citation>
    <scope>NUCLEOTIDE SEQUENCE</scope>
    <source>
        <strain evidence="5 7">CBS 781.70</strain>
    </source>
</reference>
<dbReference type="AlphaFoldDB" id="A0A6G1G3X6"/>
<dbReference type="GO" id="GO:0051213">
    <property type="term" value="F:dioxygenase activity"/>
    <property type="evidence" value="ECO:0007669"/>
    <property type="project" value="UniProtKB-KW"/>
</dbReference>
<dbReference type="OrthoDB" id="10265891at2759"/>
<reference evidence="7" key="3">
    <citation type="submission" date="2025-04" db="UniProtKB">
        <authorList>
            <consortium name="RefSeq"/>
        </authorList>
    </citation>
    <scope>IDENTIFICATION</scope>
    <source>
        <strain evidence="7">CBS 781.70</strain>
    </source>
</reference>
<dbReference type="PANTHER" id="PTHR32332">
    <property type="entry name" value="2-NITROPROPANE DIOXYGENASE"/>
    <property type="match status" value="1"/>
</dbReference>
<dbReference type="GO" id="GO:0042558">
    <property type="term" value="P:pteridine-containing compound metabolic process"/>
    <property type="evidence" value="ECO:0007669"/>
    <property type="project" value="InterPro"/>
</dbReference>
<evidence type="ECO:0000259" key="4">
    <source>
        <dbReference type="PROSITE" id="PS50972"/>
    </source>
</evidence>
<dbReference type="Gene3D" id="3.20.20.70">
    <property type="entry name" value="Aldolase class I"/>
    <property type="match status" value="1"/>
</dbReference>
<keyword evidence="3" id="KW-0560">Oxidoreductase</keyword>
<dbReference type="PANTHER" id="PTHR32332:SF31">
    <property type="entry name" value="2-NITROPROPANE DIOXYGENASE FAMILY, PUTATIVE (AFU_ORTHOLOGUE AFUA_2G09850)-RELATED"/>
    <property type="match status" value="1"/>
</dbReference>
<dbReference type="Pfam" id="PF03060">
    <property type="entry name" value="NMO"/>
    <property type="match status" value="1"/>
</dbReference>
<dbReference type="RefSeq" id="XP_033534394.1">
    <property type="nucleotide sequence ID" value="XM_033681834.1"/>
</dbReference>
<evidence type="ECO:0000256" key="1">
    <source>
        <dbReference type="ARBA" id="ARBA00022630"/>
    </source>
</evidence>
<organism evidence="5">
    <name type="scientific">Eremomyces bilateralis CBS 781.70</name>
    <dbReference type="NCBI Taxonomy" id="1392243"/>
    <lineage>
        <taxon>Eukaryota</taxon>
        <taxon>Fungi</taxon>
        <taxon>Dikarya</taxon>
        <taxon>Ascomycota</taxon>
        <taxon>Pezizomycotina</taxon>
        <taxon>Dothideomycetes</taxon>
        <taxon>Dothideomycetes incertae sedis</taxon>
        <taxon>Eremomycetales</taxon>
        <taxon>Eremomycetaceae</taxon>
        <taxon>Eremomyces</taxon>
    </lineage>
</organism>
<dbReference type="GO" id="GO:0018580">
    <property type="term" value="F:nitronate monooxygenase activity"/>
    <property type="evidence" value="ECO:0007669"/>
    <property type="project" value="InterPro"/>
</dbReference>
<reference evidence="7" key="2">
    <citation type="submission" date="2020-04" db="EMBL/GenBank/DDBJ databases">
        <authorList>
            <consortium name="NCBI Genome Project"/>
        </authorList>
    </citation>
    <scope>NUCLEOTIDE SEQUENCE</scope>
    <source>
        <strain evidence="7">CBS 781.70</strain>
    </source>
</reference>
<evidence type="ECO:0000256" key="2">
    <source>
        <dbReference type="ARBA" id="ARBA00022643"/>
    </source>
</evidence>
<name>A0A6G1G3X6_9PEZI</name>
<dbReference type="Proteomes" id="UP000504638">
    <property type="component" value="Unplaced"/>
</dbReference>
<feature type="domain" description="Pterin-binding" evidence="4">
    <location>
        <begin position="312"/>
        <end position="358"/>
    </location>
</feature>
<dbReference type="PROSITE" id="PS50972">
    <property type="entry name" value="PTERIN_BINDING"/>
    <property type="match status" value="1"/>
</dbReference>
<gene>
    <name evidence="5 7" type="ORF">P152DRAFT_481670</name>
</gene>
<evidence type="ECO:0000313" key="5">
    <source>
        <dbReference type="EMBL" id="KAF1812763.1"/>
    </source>
</evidence>
<dbReference type="CDD" id="cd04730">
    <property type="entry name" value="NPD_like"/>
    <property type="match status" value="1"/>
</dbReference>
<dbReference type="InterPro" id="IPR000489">
    <property type="entry name" value="Pterin-binding_dom"/>
</dbReference>
<sequence length="358" mass="38034">MASPQKIRTGATDLLGIKHPVLLAGMNKTASPKLAAAVTNAGGLGVIGGGMYTPQLLRESIAELKSYLVDKNAPFGVDLLIPKVGNGARATNYDYNKGRIMDLIDVIVEGGAKLFVCAVGIPSQAVVDRLHAGGVLYMNMIGHPKHAQRAIDLGADLLCAAGGEAGGHTGDVPTVILIPAVKKIIKGQISKFTDKEIQLVGGGGMHNGHSLAGAMMLGAQAIWVGTRFILCEESGSGAEHQEAVRSADHGQIVRTTIFSGRPMHVRSTPYIERWISKRQDEMQALQAKGIIPLQNDFDKFPDDAELTENAFPMIMGKVAAEVKERKRAKTIVDEMVEEAAELLAEGAQTLDSGNKSKL</sequence>
<dbReference type="EMBL" id="ML975156">
    <property type="protein sequence ID" value="KAF1812763.1"/>
    <property type="molecule type" value="Genomic_DNA"/>
</dbReference>
<keyword evidence="2" id="KW-0288">FMN</keyword>
<protein>
    <submittedName>
        <fullName evidence="5 7">2-nitropropane dioxygenase</fullName>
    </submittedName>
</protein>
<keyword evidence="1" id="KW-0285">Flavoprotein</keyword>
<proteinExistence type="predicted"/>
<dbReference type="InterPro" id="IPR004136">
    <property type="entry name" value="NMO"/>
</dbReference>
<dbReference type="InterPro" id="IPR013785">
    <property type="entry name" value="Aldolase_TIM"/>
</dbReference>
<evidence type="ECO:0000313" key="7">
    <source>
        <dbReference type="RefSeq" id="XP_033534394.1"/>
    </source>
</evidence>
<dbReference type="GeneID" id="54422404"/>
<accession>A0A6G1G3X6</accession>
<dbReference type="SUPFAM" id="SSF51412">
    <property type="entry name" value="Inosine monophosphate dehydrogenase (IMPDH)"/>
    <property type="match status" value="1"/>
</dbReference>
<keyword evidence="5 7" id="KW-0223">Dioxygenase</keyword>